<proteinExistence type="predicted"/>
<dbReference type="EMBL" id="CP015902">
    <property type="protein sequence ID" value="ARE19901.1"/>
    <property type="molecule type" value="Genomic_DNA"/>
</dbReference>
<evidence type="ECO:0000313" key="1">
    <source>
        <dbReference type="EMBL" id="ARE19901.1"/>
    </source>
</evidence>
<gene>
    <name evidence="1" type="ORF">LLUC06_0354</name>
</gene>
<name>A0A1V0NZI9_LACLL</name>
<dbReference type="InterPro" id="IPR046028">
    <property type="entry name" value="DUF5986"/>
</dbReference>
<protein>
    <submittedName>
        <fullName evidence="1">DUF5986 family protein</fullName>
    </submittedName>
</protein>
<dbReference type="Proteomes" id="UP000192095">
    <property type="component" value="Chromosome"/>
</dbReference>
<reference evidence="1 2" key="1">
    <citation type="journal article" date="2017" name="BMC Genomics">
        <title>Comparative and functional genomics of the Lactococcus lactis taxon; insights into evolution and niche adaptation.</title>
        <authorList>
            <person name="Kelleher P."/>
            <person name="Bottacini F."/>
            <person name="Mahony J."/>
            <person name="Kilcawley K.N."/>
            <person name="van Sinderen D."/>
        </authorList>
    </citation>
    <scope>NUCLEOTIDE SEQUENCE [LARGE SCALE GENOMIC DNA]</scope>
    <source>
        <strain evidence="1 2">UC06</strain>
    </source>
</reference>
<organism evidence="1 2">
    <name type="scientific">Lactococcus lactis subsp. lactis</name>
    <name type="common">Streptococcus lactis</name>
    <dbReference type="NCBI Taxonomy" id="1360"/>
    <lineage>
        <taxon>Bacteria</taxon>
        <taxon>Bacillati</taxon>
        <taxon>Bacillota</taxon>
        <taxon>Bacilli</taxon>
        <taxon>Lactobacillales</taxon>
        <taxon>Streptococcaceae</taxon>
        <taxon>Lactococcus</taxon>
    </lineage>
</organism>
<evidence type="ECO:0000313" key="2">
    <source>
        <dbReference type="Proteomes" id="UP000192095"/>
    </source>
</evidence>
<sequence length="226" mass="25829">MKKVYCSEPEENLISLKELFEKPVSNDVKAIFDQMATRTENGRHFLAWNLRFENIAYGAENMGLVAVTIQRGNLWELVAVFNEQTKNIFLFMNNKTPESQIYSSSHYLPHTVRVLNSNFNSAPNSEVALFEDDESVFENEIKHSQEVCKSMYGEFYENLGNVFVIRRDTKTGSVTLVTINAHLDFIDEEIIPDRILPSPVTTSKTTGAVSEEPIKIKLKEKKKKIS</sequence>
<dbReference type="Pfam" id="PF19448">
    <property type="entry name" value="DUF5986"/>
    <property type="match status" value="1"/>
</dbReference>
<dbReference type="AlphaFoldDB" id="A0A1V0NZI9"/>
<accession>A0A1V0NZI9</accession>
<dbReference type="RefSeq" id="WP_081213346.1">
    <property type="nucleotide sequence ID" value="NZ_CP015902.2"/>
</dbReference>